<gene>
    <name evidence="2" type="ORF">H671_21518</name>
</gene>
<dbReference type="EMBL" id="KE689763">
    <property type="protein sequence ID" value="ERE49204.1"/>
    <property type="molecule type" value="Genomic_DNA"/>
</dbReference>
<evidence type="ECO:0000313" key="2">
    <source>
        <dbReference type="EMBL" id="ERE49204.1"/>
    </source>
</evidence>
<comment type="similarity">
    <text evidence="1">Belongs to the GSK-3-binding protein family.</text>
</comment>
<dbReference type="AlphaFoldDB" id="A0A061HUY4"/>
<reference evidence="3" key="1">
    <citation type="journal article" date="2013" name="Nat. Biotechnol.">
        <title>Chinese hamster genome sequenced from sorted chromosomes.</title>
        <authorList>
            <person name="Brinkrolf K."/>
            <person name="Rupp O."/>
            <person name="Laux H."/>
            <person name="Kollin F."/>
            <person name="Ernst W."/>
            <person name="Linke B."/>
            <person name="Kofler R."/>
            <person name="Romand S."/>
            <person name="Hesse F."/>
            <person name="Budach W.E."/>
            <person name="Galosy S."/>
            <person name="Muller D."/>
            <person name="Noll T."/>
            <person name="Wienberg J."/>
            <person name="Jostock T."/>
            <person name="Leonard M."/>
            <person name="Grillari J."/>
            <person name="Tauch A."/>
            <person name="Goesmann A."/>
            <person name="Helk B."/>
            <person name="Mott J.E."/>
            <person name="Puhler A."/>
            <person name="Borth N."/>
        </authorList>
    </citation>
    <scope>NUCLEOTIDE SEQUENCE [LARGE SCALE GENOMIC DNA]</scope>
    <source>
        <strain evidence="3">17A/GY</strain>
    </source>
</reference>
<dbReference type="PANTHER" id="PTHR35154">
    <property type="entry name" value="GBP PROTEIN"/>
    <property type="match status" value="1"/>
</dbReference>
<evidence type="ECO:0000313" key="3">
    <source>
        <dbReference type="Proteomes" id="UP000030759"/>
    </source>
</evidence>
<dbReference type="Proteomes" id="UP000030759">
    <property type="component" value="Unassembled WGS sequence"/>
</dbReference>
<accession>A0A061HUY4</accession>
<protein>
    <submittedName>
        <fullName evidence="2">Proto-oncogene FRAT1-like protein</fullName>
    </submittedName>
</protein>
<dbReference type="Pfam" id="PF05350">
    <property type="entry name" value="GSK-3_bind"/>
    <property type="match status" value="1"/>
</dbReference>
<organism evidence="2 3">
    <name type="scientific">Cricetulus griseus</name>
    <name type="common">Chinese hamster</name>
    <name type="synonym">Cricetulus barabensis griseus</name>
    <dbReference type="NCBI Taxonomy" id="10029"/>
    <lineage>
        <taxon>Eukaryota</taxon>
        <taxon>Metazoa</taxon>
        <taxon>Chordata</taxon>
        <taxon>Craniata</taxon>
        <taxon>Vertebrata</taxon>
        <taxon>Euteleostomi</taxon>
        <taxon>Mammalia</taxon>
        <taxon>Eutheria</taxon>
        <taxon>Euarchontoglires</taxon>
        <taxon>Glires</taxon>
        <taxon>Rodentia</taxon>
        <taxon>Myomorpha</taxon>
        <taxon>Muroidea</taxon>
        <taxon>Cricetidae</taxon>
        <taxon>Cricetinae</taxon>
        <taxon>Cricetulus</taxon>
    </lineage>
</organism>
<dbReference type="GO" id="GO:0090263">
    <property type="term" value="P:positive regulation of canonical Wnt signaling pathway"/>
    <property type="evidence" value="ECO:0007669"/>
    <property type="project" value="TreeGrafter"/>
</dbReference>
<name>A0A061HUY4_CRIGR</name>
<dbReference type="GO" id="GO:0005737">
    <property type="term" value="C:cytoplasm"/>
    <property type="evidence" value="ECO:0007669"/>
    <property type="project" value="TreeGrafter"/>
</dbReference>
<dbReference type="PANTHER" id="PTHR35154:SF1">
    <property type="entry name" value="PROTO-ONCOGENE FRAT1"/>
    <property type="match status" value="1"/>
</dbReference>
<evidence type="ECO:0000256" key="1">
    <source>
        <dbReference type="ARBA" id="ARBA00010422"/>
    </source>
</evidence>
<proteinExistence type="inferred from homology"/>
<dbReference type="InterPro" id="IPR008014">
    <property type="entry name" value="GSK3-bd"/>
</dbReference>
<sequence length="179" mass="19172">MPCQRAEKEAGFEAEGEDKDDSFLLLQQSVTLGSLTDVDQLIAKIGETLKLDTVHDCPASPSAAPGPPPLRVLAAISGEQNRSTARQMLRSSVSVETGAPAHPRAIRCKLWERGHMRSQAAPYCLAELTVVTSALCPVSRQPGLEGPPVTGKPSTPQPLSGLFLWGWPQSRAMSCCLQQ</sequence>